<sequence length="109" mass="13218">MSRKEQNFIYFCEYYFNEYLPNKDIEVLNHNATSHGTEDGIKRYYIANILYEGQELNIIIDTSIFNKAISMHDMLNILNKYVYNCIFIYLMDNYDKKEIKKFFDSLYKC</sequence>
<gene>
    <name evidence="1" type="ORF">CF5_0039</name>
</gene>
<protein>
    <submittedName>
        <fullName evidence="1">Uncharacterized protein</fullName>
    </submittedName>
</protein>
<accession>A0AAX4J7M6</accession>
<reference evidence="1" key="1">
    <citation type="submission" date="2023-12" db="EMBL/GenBank/DDBJ databases">
        <title>Isolation and Characterisation of Novel Lytic Bacteriophages for therapeutic applications in Prosthetic Joint Infections.</title>
        <authorList>
            <person name="Burton N."/>
            <person name="Melo L.D.R."/>
            <person name="Pearce B."/>
            <person name="Tadesse M.D."/>
            <person name="Vryonis E."/>
            <person name="Sagona A."/>
        </authorList>
    </citation>
    <scope>NUCLEOTIDE SEQUENCE</scope>
</reference>
<name>A0AAX4J7M6_9CAUD</name>
<evidence type="ECO:0000313" key="1">
    <source>
        <dbReference type="EMBL" id="WRW34719.1"/>
    </source>
</evidence>
<organism evidence="1 2">
    <name type="scientific">Staphylococcus phage CF5</name>
    <dbReference type="NCBI Taxonomy" id="3113739"/>
    <lineage>
        <taxon>Viruses</taxon>
        <taxon>Duplodnaviria</taxon>
        <taxon>Heunggongvirae</taxon>
        <taxon>Uroviricota</taxon>
        <taxon>Caudoviricetes</taxon>
        <taxon>Herelleviridae</taxon>
        <taxon>Twortvirinae</taxon>
        <taxon>Silviavirus</taxon>
    </lineage>
</organism>
<proteinExistence type="predicted"/>
<dbReference type="EMBL" id="PP034390">
    <property type="protein sequence ID" value="WRW34719.1"/>
    <property type="molecule type" value="Genomic_DNA"/>
</dbReference>
<evidence type="ECO:0000313" key="2">
    <source>
        <dbReference type="Proteomes" id="UP001432109"/>
    </source>
</evidence>
<dbReference type="Proteomes" id="UP001432109">
    <property type="component" value="Segment"/>
</dbReference>